<keyword evidence="4 7" id="KW-0808">Transferase</keyword>
<evidence type="ECO:0000256" key="1">
    <source>
        <dbReference type="ARBA" id="ARBA00001933"/>
    </source>
</evidence>
<sequence length="468" mass="51498">MENKFEKYHLAASERIISAKLPGPRSEAILQQQQLKESEIVSYSRSMPIAIKRAKGAVVEDEDGNYLIDFFSFAGVVNVGHCNEFVMQYVRRQQENLIHALDFPTENKVQFIDKLLGHLDASVRDEFKVAFTGPTGSDAIEAAIKLAKLATGRTGVIAFQGSYHGMSTTALATTSSVTFRTGLGALTPDVHFIPYSYCYRCAFNQQKSTCRLQCASYLRSILENPHSGIQKPAAILLEPIQGEGGIVIPEDDFLREVVAIAHEHGIVVIFDEIQAGFFRTGKFLSSQHSGVVPDIYTMSKGIGGVGFPLAAIVYNKRIEKWKSGKHIGTFRSNQVGIAAGNGAFDFVAGSGLQEHVAKMSSLIRARLKELEGNVPFIGEVRGRGLFFGIEYVKDKETKQPDNEIVVKIKEACFQRGLLFEIGGQYNNVIRLLPPLIITETLIDRALAIFEAVNYSMAPALEANENVTV</sequence>
<name>A0A1G8B7T7_CHIFI</name>
<reference evidence="7 8" key="1">
    <citation type="submission" date="2016-10" db="EMBL/GenBank/DDBJ databases">
        <authorList>
            <person name="de Groot N.N."/>
        </authorList>
    </citation>
    <scope>NUCLEOTIDE SEQUENCE [LARGE SCALE GENOMIC DNA]</scope>
    <source>
        <strain evidence="7 8">DSM 527</strain>
    </source>
</reference>
<evidence type="ECO:0000313" key="8">
    <source>
        <dbReference type="Proteomes" id="UP000199045"/>
    </source>
</evidence>
<dbReference type="AlphaFoldDB" id="A0A1G8B7T7"/>
<dbReference type="PIRSF" id="PIRSF000521">
    <property type="entry name" value="Transaminase_4ab_Lys_Orn"/>
    <property type="match status" value="1"/>
</dbReference>
<evidence type="ECO:0000256" key="4">
    <source>
        <dbReference type="ARBA" id="ARBA00022679"/>
    </source>
</evidence>
<accession>A0A1G8B7T7</accession>
<comment type="similarity">
    <text evidence="2 6">Belongs to the class-III pyridoxal-phosphate-dependent aminotransferase family.</text>
</comment>
<dbReference type="SUPFAM" id="SSF53383">
    <property type="entry name" value="PLP-dependent transferases"/>
    <property type="match status" value="1"/>
</dbReference>
<dbReference type="InterPro" id="IPR004637">
    <property type="entry name" value="Dat"/>
</dbReference>
<dbReference type="PROSITE" id="PS00600">
    <property type="entry name" value="AA_TRANSFER_CLASS_3"/>
    <property type="match status" value="1"/>
</dbReference>
<dbReference type="Gene3D" id="3.90.1150.10">
    <property type="entry name" value="Aspartate Aminotransferase, domain 1"/>
    <property type="match status" value="1"/>
</dbReference>
<dbReference type="InterPro" id="IPR005814">
    <property type="entry name" value="Aminotrans_3"/>
</dbReference>
<dbReference type="GO" id="GO:0008483">
    <property type="term" value="F:transaminase activity"/>
    <property type="evidence" value="ECO:0007669"/>
    <property type="project" value="UniProtKB-KW"/>
</dbReference>
<dbReference type="RefSeq" id="WP_089837593.1">
    <property type="nucleotide sequence ID" value="NZ_FNBN01000010.1"/>
</dbReference>
<gene>
    <name evidence="7" type="ORF">SAMN04488121_110184</name>
</gene>
<evidence type="ECO:0000256" key="5">
    <source>
        <dbReference type="ARBA" id="ARBA00022898"/>
    </source>
</evidence>
<dbReference type="GO" id="GO:0030170">
    <property type="term" value="F:pyridoxal phosphate binding"/>
    <property type="evidence" value="ECO:0007669"/>
    <property type="project" value="InterPro"/>
</dbReference>
<evidence type="ECO:0000313" key="7">
    <source>
        <dbReference type="EMBL" id="SDH29225.1"/>
    </source>
</evidence>
<dbReference type="STRING" id="104663.SAMN04488121_110184"/>
<dbReference type="InterPro" id="IPR015421">
    <property type="entry name" value="PyrdxlP-dep_Trfase_major"/>
</dbReference>
<dbReference type="EMBL" id="FNBN01000010">
    <property type="protein sequence ID" value="SDH29225.1"/>
    <property type="molecule type" value="Genomic_DNA"/>
</dbReference>
<dbReference type="PANTHER" id="PTHR43552">
    <property type="entry name" value="DIAMINOBUTYRATE--2-OXOGLUTARATE AMINOTRANSFERASE"/>
    <property type="match status" value="1"/>
</dbReference>
<dbReference type="OrthoDB" id="730777at2"/>
<dbReference type="InterPro" id="IPR049704">
    <property type="entry name" value="Aminotrans_3_PPA_site"/>
</dbReference>
<dbReference type="CDD" id="cd00610">
    <property type="entry name" value="OAT_like"/>
    <property type="match status" value="1"/>
</dbReference>
<dbReference type="Pfam" id="PF00202">
    <property type="entry name" value="Aminotran_3"/>
    <property type="match status" value="1"/>
</dbReference>
<evidence type="ECO:0000256" key="3">
    <source>
        <dbReference type="ARBA" id="ARBA00022576"/>
    </source>
</evidence>
<dbReference type="Gene3D" id="3.40.640.10">
    <property type="entry name" value="Type I PLP-dependent aspartate aminotransferase-like (Major domain)"/>
    <property type="match status" value="1"/>
</dbReference>
<evidence type="ECO:0000256" key="6">
    <source>
        <dbReference type="RuleBase" id="RU003560"/>
    </source>
</evidence>
<organism evidence="7 8">
    <name type="scientific">Chitinophaga filiformis</name>
    <name type="common">Myxococcus filiformis</name>
    <name type="synonym">Flexibacter filiformis</name>
    <dbReference type="NCBI Taxonomy" id="104663"/>
    <lineage>
        <taxon>Bacteria</taxon>
        <taxon>Pseudomonadati</taxon>
        <taxon>Bacteroidota</taxon>
        <taxon>Chitinophagia</taxon>
        <taxon>Chitinophagales</taxon>
        <taxon>Chitinophagaceae</taxon>
        <taxon>Chitinophaga</taxon>
    </lineage>
</organism>
<dbReference type="InterPro" id="IPR015422">
    <property type="entry name" value="PyrdxlP-dep_Trfase_small"/>
</dbReference>
<keyword evidence="5 6" id="KW-0663">Pyridoxal phosphate</keyword>
<dbReference type="PANTHER" id="PTHR43552:SF1">
    <property type="entry name" value="DIAMINOBUTYRATE--2-OXOGLUTARATE AMINOTRANSFERASE"/>
    <property type="match status" value="1"/>
</dbReference>
<dbReference type="Proteomes" id="UP000199045">
    <property type="component" value="Unassembled WGS sequence"/>
</dbReference>
<dbReference type="InterPro" id="IPR015424">
    <property type="entry name" value="PyrdxlP-dep_Trfase"/>
</dbReference>
<comment type="cofactor">
    <cofactor evidence="1">
        <name>pyridoxal 5'-phosphate</name>
        <dbReference type="ChEBI" id="CHEBI:597326"/>
    </cofactor>
</comment>
<protein>
    <submittedName>
        <fullName evidence="7">Diaminobutyrate aminotransferase apoenzyme</fullName>
    </submittedName>
</protein>
<proteinExistence type="inferred from homology"/>
<evidence type="ECO:0000256" key="2">
    <source>
        <dbReference type="ARBA" id="ARBA00008954"/>
    </source>
</evidence>
<keyword evidence="3 7" id="KW-0032">Aminotransferase</keyword>